<dbReference type="EMBL" id="JABDSR010000003">
    <property type="protein sequence ID" value="NMW84750.1"/>
    <property type="molecule type" value="Genomic_DNA"/>
</dbReference>
<protein>
    <submittedName>
        <fullName evidence="2">Uncharacterized protein</fullName>
    </submittedName>
</protein>
<accession>A0A848RD41</accession>
<keyword evidence="3" id="KW-1185">Reference proteome</keyword>
<evidence type="ECO:0000313" key="3">
    <source>
        <dbReference type="Proteomes" id="UP000568273"/>
    </source>
</evidence>
<organism evidence="2 3">
    <name type="scientific">Peptoniphilus faecalis</name>
    <dbReference type="NCBI Taxonomy" id="2731255"/>
    <lineage>
        <taxon>Bacteria</taxon>
        <taxon>Bacillati</taxon>
        <taxon>Bacillota</taxon>
        <taxon>Tissierellia</taxon>
        <taxon>Tissierellales</taxon>
        <taxon>Peptoniphilaceae</taxon>
        <taxon>Peptoniphilus</taxon>
    </lineage>
</organism>
<evidence type="ECO:0000313" key="2">
    <source>
        <dbReference type="EMBL" id="NMW84750.1"/>
    </source>
</evidence>
<feature type="transmembrane region" description="Helical" evidence="1">
    <location>
        <begin position="38"/>
        <end position="59"/>
    </location>
</feature>
<name>A0A848RD41_9FIRM</name>
<dbReference type="Proteomes" id="UP000568273">
    <property type="component" value="Unassembled WGS sequence"/>
</dbReference>
<keyword evidence="1" id="KW-0812">Transmembrane</keyword>
<keyword evidence="1" id="KW-0472">Membrane</keyword>
<keyword evidence="1" id="KW-1133">Transmembrane helix</keyword>
<proteinExistence type="predicted"/>
<reference evidence="2" key="1">
    <citation type="submission" date="2020-04" db="EMBL/GenBank/DDBJ databases">
        <title>Peptoniphilus sp. nov. isolated from swine feces.</title>
        <authorList>
            <person name="Ryu S.W."/>
        </authorList>
    </citation>
    <scope>NUCLEOTIDE SEQUENCE [LARGE SCALE GENOMIC DNA]</scope>
    <source>
        <strain evidence="2">AGMB00490</strain>
    </source>
</reference>
<gene>
    <name evidence="2" type="ORF">HKO22_03195</name>
</gene>
<feature type="transmembrane region" description="Helical" evidence="1">
    <location>
        <begin position="6"/>
        <end position="29"/>
    </location>
</feature>
<dbReference type="RefSeq" id="WP_169968507.1">
    <property type="nucleotide sequence ID" value="NZ_JABDSR010000003.1"/>
</dbReference>
<dbReference type="AlphaFoldDB" id="A0A848RD41"/>
<comment type="caution">
    <text evidence="2">The sequence shown here is derived from an EMBL/GenBank/DDBJ whole genome shotgun (WGS) entry which is preliminary data.</text>
</comment>
<sequence>MENNNRLIFICLIKALSILATLSGFAFLLSDLLFGDIVIFRLIMWSIEMTIGSFVYFYIDANDAEEE</sequence>
<evidence type="ECO:0000256" key="1">
    <source>
        <dbReference type="SAM" id="Phobius"/>
    </source>
</evidence>